<dbReference type="RefSeq" id="WP_125222402.1">
    <property type="nucleotide sequence ID" value="NZ_QUSX01000001.1"/>
</dbReference>
<dbReference type="Pfam" id="PF00571">
    <property type="entry name" value="CBS"/>
    <property type="match status" value="2"/>
</dbReference>
<gene>
    <name evidence="3" type="ORF">DZC72_08595</name>
</gene>
<dbReference type="SUPFAM" id="SSF55931">
    <property type="entry name" value="Glutamine synthetase/guanido kinase"/>
    <property type="match status" value="1"/>
</dbReference>
<comment type="caution">
    <text evidence="3">The sequence shown here is derived from an EMBL/GenBank/DDBJ whole genome shotgun (WGS) entry which is preliminary data.</text>
</comment>
<dbReference type="InterPro" id="IPR014746">
    <property type="entry name" value="Gln_synth/guanido_kin_cat_dom"/>
</dbReference>
<dbReference type="InterPro" id="IPR006336">
    <property type="entry name" value="GCS2"/>
</dbReference>
<keyword evidence="1" id="KW-0129">CBS domain</keyword>
<dbReference type="Proteomes" id="UP000286990">
    <property type="component" value="Unassembled WGS sequence"/>
</dbReference>
<dbReference type="Gene3D" id="3.10.580.10">
    <property type="entry name" value="CBS-domain"/>
    <property type="match status" value="1"/>
</dbReference>
<reference evidence="4" key="1">
    <citation type="submission" date="2018-08" db="EMBL/GenBank/DDBJ databases">
        <authorList>
            <person name="Khan S.A."/>
            <person name="J S.E."/>
        </authorList>
    </citation>
    <scope>NUCLEOTIDE SEQUENCE [LARGE SCALE GENOMIC DNA]</scope>
    <source>
        <strain evidence="4">PoM-212</strain>
    </source>
</reference>
<dbReference type="PANTHER" id="PTHR36510:SF3">
    <property type="entry name" value="CONSERVED PROTEIN"/>
    <property type="match status" value="1"/>
</dbReference>
<sequence>MGTYQVEKIDKDSRARFIKNLLNDIQALKIMLRDGMIESEVMHIGSEQEFCLVDENWRPTQDAIRILKAIDDSHFTNEIARYNLEINLDPEELKENCFSVMEKELRLLLNKAMQTASKYDNKVILTGILPTITTQELSMEFMTPNIRYELLNNAVKLLRKKDFEMHIRGVDELSIHHDSVLFEACNTSFQMHLQIAPDDFVASYNWAQAISGPILGIATNSPLLMGRELWSETRIALFQQSIDTRSSSYTLQDKLARVTFGNSWASGSIIDIYKEDIAQYEVMLTNNVEKDSLLELKKGNIPKLNALNLHNGTIYRWNRPCYGATEKNAHIRIENRYLPSGPTVLDEMANFAFWVGLMKSRPAEFDDITKVMDFRDAKDNFIKAARNGAASIMLWKGIEISTRDLVIKELLPLAYEGLKKCTIDSNDIHRYLEVIERRANGNSGARWSVLNYRKLKKNMKQDDAVIALTEAIYENQQTSSPVSEWPMIPKEFKVRSNARLAKHIMSTQLLTVNENDMADMATTIMNWKIIHHVPVLDDKNELCGLLTWSHMTEYLKEQSDFTTTKVGDLMVREVISVTPETDLETVYELLEKNHIGCLPVVSKSSLIGIITLKDMTTI</sequence>
<dbReference type="InterPro" id="IPR000644">
    <property type="entry name" value="CBS_dom"/>
</dbReference>
<organism evidence="3 4">
    <name type="scientific">Maribacter algicola</name>
    <dbReference type="NCBI Taxonomy" id="2498892"/>
    <lineage>
        <taxon>Bacteria</taxon>
        <taxon>Pseudomonadati</taxon>
        <taxon>Bacteroidota</taxon>
        <taxon>Flavobacteriia</taxon>
        <taxon>Flavobacteriales</taxon>
        <taxon>Flavobacteriaceae</taxon>
        <taxon>Maribacter</taxon>
    </lineage>
</organism>
<feature type="domain" description="CBS" evidence="2">
    <location>
        <begin position="505"/>
        <end position="561"/>
    </location>
</feature>
<dbReference type="InterPro" id="IPR050141">
    <property type="entry name" value="GCL_type2/YbdK_subfam"/>
</dbReference>
<reference evidence="4" key="2">
    <citation type="submission" date="2018-12" db="EMBL/GenBank/DDBJ databases">
        <title>Maribacter lutimaris sp. nov., isolated from marine sediment.</title>
        <authorList>
            <person name="Kim K.K."/>
        </authorList>
    </citation>
    <scope>NUCLEOTIDE SEQUENCE [LARGE SCALE GENOMIC DNA]</scope>
    <source>
        <strain evidence="4">PoM-212</strain>
    </source>
</reference>
<accession>A0A3R8R5S8</accession>
<dbReference type="SUPFAM" id="SSF54631">
    <property type="entry name" value="CBS-domain pair"/>
    <property type="match status" value="1"/>
</dbReference>
<dbReference type="Pfam" id="PF04107">
    <property type="entry name" value="GCS2"/>
    <property type="match status" value="1"/>
</dbReference>
<feature type="domain" description="CBS" evidence="2">
    <location>
        <begin position="570"/>
        <end position="618"/>
    </location>
</feature>
<name>A0A3R8R5S8_9FLAO</name>
<proteinExistence type="predicted"/>
<evidence type="ECO:0000256" key="1">
    <source>
        <dbReference type="PROSITE-ProRule" id="PRU00703"/>
    </source>
</evidence>
<dbReference type="PROSITE" id="PS51371">
    <property type="entry name" value="CBS"/>
    <property type="match status" value="2"/>
</dbReference>
<keyword evidence="4" id="KW-1185">Reference proteome</keyword>
<evidence type="ECO:0000313" key="3">
    <source>
        <dbReference type="EMBL" id="RRQ50580.1"/>
    </source>
</evidence>
<dbReference type="AlphaFoldDB" id="A0A3R8R5S8"/>
<dbReference type="Gene3D" id="3.30.590.20">
    <property type="match status" value="1"/>
</dbReference>
<dbReference type="SMART" id="SM00116">
    <property type="entry name" value="CBS"/>
    <property type="match status" value="2"/>
</dbReference>
<dbReference type="OrthoDB" id="240589at2"/>
<dbReference type="PANTHER" id="PTHR36510">
    <property type="entry name" value="GLUTAMATE--CYSTEINE LIGASE 2-RELATED"/>
    <property type="match status" value="1"/>
</dbReference>
<evidence type="ECO:0000313" key="4">
    <source>
        <dbReference type="Proteomes" id="UP000286990"/>
    </source>
</evidence>
<dbReference type="GO" id="GO:0016879">
    <property type="term" value="F:ligase activity, forming carbon-nitrogen bonds"/>
    <property type="evidence" value="ECO:0007669"/>
    <property type="project" value="TreeGrafter"/>
</dbReference>
<dbReference type="EMBL" id="QUSX01000001">
    <property type="protein sequence ID" value="RRQ50580.1"/>
    <property type="molecule type" value="Genomic_DNA"/>
</dbReference>
<protein>
    <submittedName>
        <fullName evidence="3">CBS domain-containing protein</fullName>
    </submittedName>
</protein>
<dbReference type="InterPro" id="IPR046342">
    <property type="entry name" value="CBS_dom_sf"/>
</dbReference>
<evidence type="ECO:0000259" key="2">
    <source>
        <dbReference type="PROSITE" id="PS51371"/>
    </source>
</evidence>